<organism evidence="9 10">
    <name type="scientific">Tegillarca granosa</name>
    <name type="common">Malaysian cockle</name>
    <name type="synonym">Anadara granosa</name>
    <dbReference type="NCBI Taxonomy" id="220873"/>
    <lineage>
        <taxon>Eukaryota</taxon>
        <taxon>Metazoa</taxon>
        <taxon>Spiralia</taxon>
        <taxon>Lophotrochozoa</taxon>
        <taxon>Mollusca</taxon>
        <taxon>Bivalvia</taxon>
        <taxon>Autobranchia</taxon>
        <taxon>Pteriomorphia</taxon>
        <taxon>Arcoida</taxon>
        <taxon>Arcoidea</taxon>
        <taxon>Arcidae</taxon>
        <taxon>Tegillarca</taxon>
    </lineage>
</organism>
<protein>
    <recommendedName>
        <fullName evidence="8">Sulfatase N-terminal domain-containing protein</fullName>
    </recommendedName>
</protein>
<keyword evidence="7" id="KW-0472">Membrane</keyword>
<dbReference type="PANTHER" id="PTHR45953:SF1">
    <property type="entry name" value="IDURONATE 2-SULFATASE"/>
    <property type="match status" value="1"/>
</dbReference>
<dbReference type="PROSITE" id="PS00149">
    <property type="entry name" value="SULFATASE_2"/>
    <property type="match status" value="1"/>
</dbReference>
<dbReference type="InterPro" id="IPR000917">
    <property type="entry name" value="Sulfatase_N"/>
</dbReference>
<reference evidence="9 10" key="1">
    <citation type="submission" date="2022-12" db="EMBL/GenBank/DDBJ databases">
        <title>Chromosome-level genome of Tegillarca granosa.</title>
        <authorList>
            <person name="Kim J."/>
        </authorList>
    </citation>
    <scope>NUCLEOTIDE SEQUENCE [LARGE SCALE GENOMIC DNA]</scope>
    <source>
        <strain evidence="9">Teg-2019</strain>
        <tissue evidence="9">Adductor muscle</tissue>
    </source>
</reference>
<feature type="transmembrane region" description="Helical" evidence="7">
    <location>
        <begin position="827"/>
        <end position="853"/>
    </location>
</feature>
<dbReference type="InterPro" id="IPR017850">
    <property type="entry name" value="Alkaline_phosphatase_core_sf"/>
</dbReference>
<keyword evidence="10" id="KW-1185">Reference proteome</keyword>
<evidence type="ECO:0000256" key="3">
    <source>
        <dbReference type="ARBA" id="ARBA00022723"/>
    </source>
</evidence>
<feature type="transmembrane region" description="Helical" evidence="7">
    <location>
        <begin position="695"/>
        <end position="718"/>
    </location>
</feature>
<evidence type="ECO:0000256" key="5">
    <source>
        <dbReference type="ARBA" id="ARBA00022801"/>
    </source>
</evidence>
<dbReference type="InterPro" id="IPR035874">
    <property type="entry name" value="IDS"/>
</dbReference>
<accession>A0ABQ9DYB3</accession>
<dbReference type="PANTHER" id="PTHR45953">
    <property type="entry name" value="IDURONATE 2-SULFATASE"/>
    <property type="match status" value="1"/>
</dbReference>
<evidence type="ECO:0000256" key="1">
    <source>
        <dbReference type="ARBA" id="ARBA00001913"/>
    </source>
</evidence>
<dbReference type="SUPFAM" id="SSF53649">
    <property type="entry name" value="Alkaline phosphatase-like"/>
    <property type="match status" value="2"/>
</dbReference>
<sequence length="863" mass="99874">MKRKFYCYYLPYHRCDEIFLILIILCICVTSSKNSKPNILMIIVDDLRPSLGCYGNSLMHTPNIDQLASKSVVFNRTYVQQALCGPSRTSFLTSRRPDTTRLYDVHSYWRKSAGNFTTLPQHFKENGYHTVSVGKVFHPGISSGHTDDYPYSWSVPPYHPSTEQYRRSKVCVGADGKKCQNVVCPVDVSTQPEGTLPDIQSTQYASDFLKNMSTNQNKPFFLAVGYHKPHIPLKYPKEYQSLYPLSRMKLAPDPTFPKRLPLVAWNPWADIRERDDVKMLNVSFPFGPLPKDFQLLMRQSYYAATSYMDDLIGYLLASLDTYGFSKNTIIIFVGDHGWSLGEHQEWSKYSNFEVSVRVPLMFYVPGLTNKHRSDEPVFKHHHLKLPQTVKSFNKQLVNTNKIPSDVNFQRGNNSFISHVSKGNNSVTGTPSHYPKAKDMFYSETHASGNIYRTFDKRIKNDFEKDLKITNSLVELVDIFPTISELAGLQVPHMCPENSSKTVLCTEGLSLVPVIKQVVFDSSTENRKNKFLKINEVSWKKAAFSQYPRPSDVPQENSDQPKLKDIKIMGYSMRTGQYRYTEWVSFDPFTFRMNWSEIHGRELYLHHFDQFEDHNDGEMPCLTETKYITEYFAYKLETTLDDERSLCRSSSSHLSDSSQYDTNYGSLFSQIQEVSTESESPLEFISRVIHMLWSSILTTVFLIILIALPVSMIGFGTAYRDECPKQPNIPIYLLVGGCFGIIKVFLMLWNQKRKRDYERFGEDDDDDDIDDAVMIRTIKFTGYVLTVFLLCWFIAGNIWFYDIWTPNYEQPLHDPKNWCSQIVYRYSFYQFIICYCIIGLQFFVLIILFCCYWCSQSKGDKSSG</sequence>
<evidence type="ECO:0000313" key="9">
    <source>
        <dbReference type="EMBL" id="KAJ8298059.1"/>
    </source>
</evidence>
<evidence type="ECO:0000256" key="6">
    <source>
        <dbReference type="ARBA" id="ARBA00022837"/>
    </source>
</evidence>
<evidence type="ECO:0000313" key="10">
    <source>
        <dbReference type="Proteomes" id="UP001217089"/>
    </source>
</evidence>
<keyword evidence="5" id="KW-0378">Hydrolase</keyword>
<evidence type="ECO:0000256" key="4">
    <source>
        <dbReference type="ARBA" id="ARBA00022729"/>
    </source>
</evidence>
<dbReference type="CDD" id="cd16030">
    <property type="entry name" value="iduronate-2-sulfatase"/>
    <property type="match status" value="1"/>
</dbReference>
<proteinExistence type="inferred from homology"/>
<name>A0ABQ9DYB3_TEGGR</name>
<comment type="caution">
    <text evidence="9">The sequence shown here is derived from an EMBL/GenBank/DDBJ whole genome shotgun (WGS) entry which is preliminary data.</text>
</comment>
<dbReference type="EMBL" id="JARBDR010000923">
    <property type="protein sequence ID" value="KAJ8298059.1"/>
    <property type="molecule type" value="Genomic_DNA"/>
</dbReference>
<dbReference type="Gene3D" id="3.40.720.10">
    <property type="entry name" value="Alkaline Phosphatase, subunit A"/>
    <property type="match status" value="2"/>
</dbReference>
<keyword evidence="7" id="KW-1133">Transmembrane helix</keyword>
<keyword evidence="6" id="KW-0106">Calcium</keyword>
<dbReference type="InterPro" id="IPR024607">
    <property type="entry name" value="Sulfatase_CS"/>
</dbReference>
<evidence type="ECO:0000259" key="8">
    <source>
        <dbReference type="Pfam" id="PF00884"/>
    </source>
</evidence>
<evidence type="ECO:0000256" key="7">
    <source>
        <dbReference type="SAM" id="Phobius"/>
    </source>
</evidence>
<dbReference type="Proteomes" id="UP001217089">
    <property type="component" value="Unassembled WGS sequence"/>
</dbReference>
<comment type="cofactor">
    <cofactor evidence="1">
        <name>Ca(2+)</name>
        <dbReference type="ChEBI" id="CHEBI:29108"/>
    </cofactor>
</comment>
<feature type="transmembrane region" description="Helical" evidence="7">
    <location>
        <begin position="779"/>
        <end position="800"/>
    </location>
</feature>
<keyword evidence="3" id="KW-0479">Metal-binding</keyword>
<comment type="similarity">
    <text evidence="2">Belongs to the sulfatase family.</text>
</comment>
<gene>
    <name evidence="9" type="ORF">KUTeg_024590</name>
</gene>
<evidence type="ECO:0000256" key="2">
    <source>
        <dbReference type="ARBA" id="ARBA00008779"/>
    </source>
</evidence>
<keyword evidence="4" id="KW-0732">Signal</keyword>
<feature type="transmembrane region" description="Helical" evidence="7">
    <location>
        <begin position="730"/>
        <end position="748"/>
    </location>
</feature>
<dbReference type="Pfam" id="PF00884">
    <property type="entry name" value="Sulfatase"/>
    <property type="match status" value="1"/>
</dbReference>
<keyword evidence="7" id="KW-0812">Transmembrane</keyword>
<feature type="domain" description="Sulfatase N-terminal" evidence="8">
    <location>
        <begin position="37"/>
        <end position="378"/>
    </location>
</feature>